<dbReference type="PROSITE" id="PS50985">
    <property type="entry name" value="GRAS"/>
    <property type="match status" value="1"/>
</dbReference>
<feature type="region of interest" description="VHIID" evidence="3">
    <location>
        <begin position="217"/>
        <end position="282"/>
    </location>
</feature>
<dbReference type="AlphaFoldDB" id="A0AAV9BID9"/>
<feature type="region of interest" description="Disordered" evidence="4">
    <location>
        <begin position="14"/>
        <end position="74"/>
    </location>
</feature>
<reference evidence="5" key="1">
    <citation type="journal article" date="2023" name="Nat. Commun.">
        <title>Diploid and tetraploid genomes of Acorus and the evolution of monocots.</title>
        <authorList>
            <person name="Ma L."/>
            <person name="Liu K.W."/>
            <person name="Li Z."/>
            <person name="Hsiao Y.Y."/>
            <person name="Qi Y."/>
            <person name="Fu T."/>
            <person name="Tang G.D."/>
            <person name="Zhang D."/>
            <person name="Sun W.H."/>
            <person name="Liu D.K."/>
            <person name="Li Y."/>
            <person name="Chen G.Z."/>
            <person name="Liu X.D."/>
            <person name="Liao X.Y."/>
            <person name="Jiang Y.T."/>
            <person name="Yu X."/>
            <person name="Hao Y."/>
            <person name="Huang J."/>
            <person name="Zhao X.W."/>
            <person name="Ke S."/>
            <person name="Chen Y.Y."/>
            <person name="Wu W.L."/>
            <person name="Hsu J.L."/>
            <person name="Lin Y.F."/>
            <person name="Huang M.D."/>
            <person name="Li C.Y."/>
            <person name="Huang L."/>
            <person name="Wang Z.W."/>
            <person name="Zhao X."/>
            <person name="Zhong W.Y."/>
            <person name="Peng D.H."/>
            <person name="Ahmad S."/>
            <person name="Lan S."/>
            <person name="Zhang J.S."/>
            <person name="Tsai W.C."/>
            <person name="Van de Peer Y."/>
            <person name="Liu Z.J."/>
        </authorList>
    </citation>
    <scope>NUCLEOTIDE SEQUENCE</scope>
    <source>
        <strain evidence="5">SCP</strain>
    </source>
</reference>
<sequence length="516" mass="58247">MDTLFRLVSLHQSDQSFNSTSRTSSSSRSTTTTTTHNHNNSKHSHHYPHQHHSPNEDDDFEEEQHHHHHHHHHHPQACYLFMDEDNFSSSSSKHHLFPFSTNPTTPTTSNTPTPPPPPEFSYAPNINLDFTTSPNWSSTLLIECGRAFSTRDLPRSQHLLWALNELSSPYGDSDQKLSHYFLQALFSRLSGSGHHSFRTLHSASERTSSFDSTRKMVLKFQEVSPYMTFGHVASNGAILEAFEGEPKLHIIDFSNTYCTQWPTLLEALATRNDDTPHLRITTVVCTMDGGGGGVQKVMKEIGARMEKFARLMGVPFKFRVVYHSGDLSDLNFDELGLIDDEALAINCVGALHTVSAVGGRRDALVEAFRRVNPKVVTVVEDEADFDVGGDGEGFMRGYGECLRWFKAYFECLDECFQKTSNERLVLERRAGRALVDLLACPADECKERRETSMMWSRRMHAAGFAPAVYSDDVSDDVKALLRRYREGWTMSAAEDGCGVLLAWKEQPMVWACAWKP</sequence>
<feature type="region of interest" description="SAW" evidence="3">
    <location>
        <begin position="439"/>
        <end position="515"/>
    </location>
</feature>
<proteinExistence type="inferred from homology"/>
<name>A0AAV9BID9_ACOGR</name>
<dbReference type="InterPro" id="IPR005202">
    <property type="entry name" value="TF_GRAS"/>
</dbReference>
<protein>
    <submittedName>
        <fullName evidence="5">Protein SHORT-ROOT</fullName>
    </submittedName>
</protein>
<accession>A0AAV9BID9</accession>
<dbReference type="Pfam" id="PF03514">
    <property type="entry name" value="GRAS"/>
    <property type="match status" value="1"/>
</dbReference>
<keyword evidence="2" id="KW-0804">Transcription</keyword>
<feature type="compositionally biased region" description="Basic residues" evidence="4">
    <location>
        <begin position="39"/>
        <end position="52"/>
    </location>
</feature>
<dbReference type="PANTHER" id="PTHR31636">
    <property type="entry name" value="OSJNBA0084A10.13 PROTEIN-RELATED"/>
    <property type="match status" value="1"/>
</dbReference>
<keyword evidence="1" id="KW-0805">Transcription regulation</keyword>
<organism evidence="5 6">
    <name type="scientific">Acorus gramineus</name>
    <name type="common">Dwarf sweet flag</name>
    <dbReference type="NCBI Taxonomy" id="55184"/>
    <lineage>
        <taxon>Eukaryota</taxon>
        <taxon>Viridiplantae</taxon>
        <taxon>Streptophyta</taxon>
        <taxon>Embryophyta</taxon>
        <taxon>Tracheophyta</taxon>
        <taxon>Spermatophyta</taxon>
        <taxon>Magnoliopsida</taxon>
        <taxon>Liliopsida</taxon>
        <taxon>Acoraceae</taxon>
        <taxon>Acorus</taxon>
    </lineage>
</organism>
<feature type="short sequence motif" description="VHIID" evidence="3">
    <location>
        <begin position="248"/>
        <end position="252"/>
    </location>
</feature>
<comment type="similarity">
    <text evidence="3">Belongs to the GRAS family.</text>
</comment>
<dbReference type="Proteomes" id="UP001179952">
    <property type="component" value="Unassembled WGS sequence"/>
</dbReference>
<feature type="compositionally biased region" description="Low complexity" evidence="4">
    <location>
        <begin position="97"/>
        <end position="111"/>
    </location>
</feature>
<feature type="compositionally biased region" description="Low complexity" evidence="4">
    <location>
        <begin position="18"/>
        <end position="38"/>
    </location>
</feature>
<keyword evidence="6" id="KW-1185">Reference proteome</keyword>
<evidence type="ECO:0000313" key="6">
    <source>
        <dbReference type="Proteomes" id="UP001179952"/>
    </source>
</evidence>
<evidence type="ECO:0000313" key="5">
    <source>
        <dbReference type="EMBL" id="KAK1275872.1"/>
    </source>
</evidence>
<dbReference type="EMBL" id="JAUJYN010000003">
    <property type="protein sequence ID" value="KAK1275872.1"/>
    <property type="molecule type" value="Genomic_DNA"/>
</dbReference>
<comment type="caution">
    <text evidence="3">Lacks conserved residue(s) required for the propagation of feature annotation.</text>
</comment>
<evidence type="ECO:0000256" key="3">
    <source>
        <dbReference type="PROSITE-ProRule" id="PRU01191"/>
    </source>
</evidence>
<gene>
    <name evidence="5" type="ORF">QJS04_geneDACA001700</name>
</gene>
<comment type="caution">
    <text evidence="5">The sequence shown here is derived from an EMBL/GenBank/DDBJ whole genome shotgun (WGS) entry which is preliminary data.</text>
</comment>
<reference evidence="5" key="2">
    <citation type="submission" date="2023-06" db="EMBL/GenBank/DDBJ databases">
        <authorList>
            <person name="Ma L."/>
            <person name="Liu K.-W."/>
            <person name="Li Z."/>
            <person name="Hsiao Y.-Y."/>
            <person name="Qi Y."/>
            <person name="Fu T."/>
            <person name="Tang G."/>
            <person name="Zhang D."/>
            <person name="Sun W.-H."/>
            <person name="Liu D.-K."/>
            <person name="Li Y."/>
            <person name="Chen G.-Z."/>
            <person name="Liu X.-D."/>
            <person name="Liao X.-Y."/>
            <person name="Jiang Y.-T."/>
            <person name="Yu X."/>
            <person name="Hao Y."/>
            <person name="Huang J."/>
            <person name="Zhao X.-W."/>
            <person name="Ke S."/>
            <person name="Chen Y.-Y."/>
            <person name="Wu W.-L."/>
            <person name="Hsu J.-L."/>
            <person name="Lin Y.-F."/>
            <person name="Huang M.-D."/>
            <person name="Li C.-Y."/>
            <person name="Huang L."/>
            <person name="Wang Z.-W."/>
            <person name="Zhao X."/>
            <person name="Zhong W.-Y."/>
            <person name="Peng D.-H."/>
            <person name="Ahmad S."/>
            <person name="Lan S."/>
            <person name="Zhang J.-S."/>
            <person name="Tsai W.-C."/>
            <person name="Van De Peer Y."/>
            <person name="Liu Z.-J."/>
        </authorList>
    </citation>
    <scope>NUCLEOTIDE SEQUENCE</scope>
    <source>
        <strain evidence="5">SCP</strain>
        <tissue evidence="5">Leaves</tissue>
    </source>
</reference>
<feature type="region of interest" description="Disordered" evidence="4">
    <location>
        <begin position="92"/>
        <end position="117"/>
    </location>
</feature>
<evidence type="ECO:0000256" key="4">
    <source>
        <dbReference type="SAM" id="MobiDB-lite"/>
    </source>
</evidence>
<evidence type="ECO:0000256" key="2">
    <source>
        <dbReference type="ARBA" id="ARBA00023163"/>
    </source>
</evidence>
<evidence type="ECO:0000256" key="1">
    <source>
        <dbReference type="ARBA" id="ARBA00023015"/>
    </source>
</evidence>